<feature type="transmembrane region" description="Helical" evidence="2">
    <location>
        <begin position="32"/>
        <end position="56"/>
    </location>
</feature>
<comment type="caution">
    <text evidence="3">The sequence shown here is derived from an EMBL/GenBank/DDBJ whole genome shotgun (WGS) entry which is preliminary data.</text>
</comment>
<dbReference type="PANTHER" id="PTHR33098">
    <property type="entry name" value="COTTON FIBER (DUF761)"/>
    <property type="match status" value="1"/>
</dbReference>
<dbReference type="AlphaFoldDB" id="A0AAD8HFH3"/>
<keyword evidence="2" id="KW-0472">Membrane</keyword>
<name>A0AAD8HFH3_9APIA</name>
<evidence type="ECO:0000313" key="3">
    <source>
        <dbReference type="EMBL" id="KAK1365215.1"/>
    </source>
</evidence>
<keyword evidence="2" id="KW-0812">Transmembrane</keyword>
<keyword evidence="2" id="KW-1133">Transmembrane helix</keyword>
<feature type="region of interest" description="Disordered" evidence="1">
    <location>
        <begin position="232"/>
        <end position="253"/>
    </location>
</feature>
<proteinExistence type="predicted"/>
<accession>A0AAD8HFH3</accession>
<dbReference type="Proteomes" id="UP001237642">
    <property type="component" value="Unassembled WGS sequence"/>
</dbReference>
<keyword evidence="4" id="KW-1185">Reference proteome</keyword>
<protein>
    <submittedName>
        <fullName evidence="3">Uncharacterized protein</fullName>
    </submittedName>
</protein>
<evidence type="ECO:0000256" key="2">
    <source>
        <dbReference type="SAM" id="Phobius"/>
    </source>
</evidence>
<dbReference type="EMBL" id="JAUIZM010000009">
    <property type="protein sequence ID" value="KAK1365215.1"/>
    <property type="molecule type" value="Genomic_DNA"/>
</dbReference>
<feature type="transmembrane region" description="Helical" evidence="2">
    <location>
        <begin position="76"/>
        <end position="94"/>
    </location>
</feature>
<reference evidence="3" key="1">
    <citation type="submission" date="2023-02" db="EMBL/GenBank/DDBJ databases">
        <title>Genome of toxic invasive species Heracleum sosnowskyi carries increased number of genes despite the absence of recent whole-genome duplications.</title>
        <authorList>
            <person name="Schelkunov M."/>
            <person name="Shtratnikova V."/>
            <person name="Makarenko M."/>
            <person name="Klepikova A."/>
            <person name="Omelchenko D."/>
            <person name="Novikova G."/>
            <person name="Obukhova E."/>
            <person name="Bogdanov V."/>
            <person name="Penin A."/>
            <person name="Logacheva M."/>
        </authorList>
    </citation>
    <scope>NUCLEOTIDE SEQUENCE</scope>
    <source>
        <strain evidence="3">Hsosn_3</strain>
        <tissue evidence="3">Leaf</tissue>
    </source>
</reference>
<evidence type="ECO:0000313" key="4">
    <source>
        <dbReference type="Proteomes" id="UP001237642"/>
    </source>
</evidence>
<sequence length="371" mass="41159">MDVQDRRDSPPLWLQLPASATMLRQRSPASSIFENSITLLILVPLLLLLVISSLLSFVSHTSQIFRNNVVKNGWDLLNVVLVLFAILCGVVGKLNDHQTQAVVIHTSSVSDQKTTNKETNIFSIFDEIDFTTNNPPTSQIVHSGLNEAGSGDCNIKVIPVDTCVLRPAQSRPRRSPVSVLPAEQQHEFVNIQAPTLLRPPPIVTTTHQLHTAKRSGAGKDIATTIVSLYKHTKRKTKQMTTKKNQKNSLSWPIKPTIPANAGPALSRTPPPPLPPPSGFYKMYRKVTRPKRIHSEASASPPLPKKVENNYFNDDKSAEFRVFSEVAFEYPEIGNVDQLGGSVLCPSPDVNVKADRFIARLRGEWKLDRMDS</sequence>
<organism evidence="3 4">
    <name type="scientific">Heracleum sosnowskyi</name>
    <dbReference type="NCBI Taxonomy" id="360622"/>
    <lineage>
        <taxon>Eukaryota</taxon>
        <taxon>Viridiplantae</taxon>
        <taxon>Streptophyta</taxon>
        <taxon>Embryophyta</taxon>
        <taxon>Tracheophyta</taxon>
        <taxon>Spermatophyta</taxon>
        <taxon>Magnoliopsida</taxon>
        <taxon>eudicotyledons</taxon>
        <taxon>Gunneridae</taxon>
        <taxon>Pentapetalae</taxon>
        <taxon>asterids</taxon>
        <taxon>campanulids</taxon>
        <taxon>Apiales</taxon>
        <taxon>Apiaceae</taxon>
        <taxon>Apioideae</taxon>
        <taxon>apioid superclade</taxon>
        <taxon>Tordylieae</taxon>
        <taxon>Tordyliinae</taxon>
        <taxon>Heracleum</taxon>
    </lineage>
</organism>
<evidence type="ECO:0000256" key="1">
    <source>
        <dbReference type="SAM" id="MobiDB-lite"/>
    </source>
</evidence>
<reference evidence="3" key="2">
    <citation type="submission" date="2023-05" db="EMBL/GenBank/DDBJ databases">
        <authorList>
            <person name="Schelkunov M.I."/>
        </authorList>
    </citation>
    <scope>NUCLEOTIDE SEQUENCE</scope>
    <source>
        <strain evidence="3">Hsosn_3</strain>
        <tissue evidence="3">Leaf</tissue>
    </source>
</reference>
<dbReference type="PANTHER" id="PTHR33098:SF71">
    <property type="entry name" value="HYDROXYPROLINE-RICH GLYCOPROTEIN FAMILY PROTEIN"/>
    <property type="match status" value="1"/>
</dbReference>
<gene>
    <name evidence="3" type="ORF">POM88_040776</name>
</gene>